<gene>
    <name evidence="13" type="ORF">MA03_05615</name>
</gene>
<dbReference type="SMART" id="SM00986">
    <property type="entry name" value="UDG"/>
    <property type="match status" value="1"/>
</dbReference>
<dbReference type="Gene3D" id="3.40.470.10">
    <property type="entry name" value="Uracil-DNA glycosylase-like domain"/>
    <property type="match status" value="1"/>
</dbReference>
<evidence type="ECO:0000256" key="4">
    <source>
        <dbReference type="ARBA" id="ARBA00019403"/>
    </source>
</evidence>
<dbReference type="NCBIfam" id="NF040953">
    <property type="entry name" value="Arch_udg"/>
    <property type="match status" value="1"/>
</dbReference>
<keyword evidence="11" id="KW-0234">DNA repair</keyword>
<proteinExistence type="inferred from homology"/>
<dbReference type="PANTHER" id="PTHR33693">
    <property type="entry name" value="TYPE-5 URACIL-DNA GLYCOSYLASE"/>
    <property type="match status" value="1"/>
</dbReference>
<evidence type="ECO:0000256" key="2">
    <source>
        <dbReference type="ARBA" id="ARBA00006521"/>
    </source>
</evidence>
<comment type="similarity">
    <text evidence="2">Belongs to the uracil-DNA glycosylase (UDG) superfamily. Type 4 (UDGa) family.</text>
</comment>
<dbReference type="InterPro" id="IPR005273">
    <property type="entry name" value="Ura-DNA_glyco_family4"/>
</dbReference>
<feature type="domain" description="Uracil-DNA glycosylase-like" evidence="12">
    <location>
        <begin position="29"/>
        <end position="183"/>
    </location>
</feature>
<dbReference type="GO" id="GO:0046872">
    <property type="term" value="F:metal ion binding"/>
    <property type="evidence" value="ECO:0007669"/>
    <property type="project" value="UniProtKB-KW"/>
</dbReference>
<name>A0A0F7FIZ4_9CREN</name>
<keyword evidence="5" id="KW-0004">4Fe-4S</keyword>
<accession>A0A0F7FIZ4</accession>
<evidence type="ECO:0000256" key="3">
    <source>
        <dbReference type="ARBA" id="ARBA00012030"/>
    </source>
</evidence>
<evidence type="ECO:0000256" key="10">
    <source>
        <dbReference type="ARBA" id="ARBA00023014"/>
    </source>
</evidence>
<dbReference type="PANTHER" id="PTHR33693:SF1">
    <property type="entry name" value="TYPE-4 URACIL-DNA GLYCOSYLASE"/>
    <property type="match status" value="1"/>
</dbReference>
<evidence type="ECO:0000256" key="11">
    <source>
        <dbReference type="ARBA" id="ARBA00023204"/>
    </source>
</evidence>
<evidence type="ECO:0000256" key="7">
    <source>
        <dbReference type="ARBA" id="ARBA00022763"/>
    </source>
</evidence>
<evidence type="ECO:0000256" key="8">
    <source>
        <dbReference type="ARBA" id="ARBA00022801"/>
    </source>
</evidence>
<dbReference type="InterPro" id="IPR005122">
    <property type="entry name" value="Uracil-DNA_glycosylase-like"/>
</dbReference>
<dbReference type="SUPFAM" id="SSF52141">
    <property type="entry name" value="Uracil-DNA glycosylase-like"/>
    <property type="match status" value="1"/>
</dbReference>
<evidence type="ECO:0000256" key="5">
    <source>
        <dbReference type="ARBA" id="ARBA00022485"/>
    </source>
</evidence>
<keyword evidence="7" id="KW-0227">DNA damage</keyword>
<dbReference type="InterPro" id="IPR036895">
    <property type="entry name" value="Uracil-DNA_glycosylase-like_sf"/>
</dbReference>
<organism evidence="13 14">
    <name type="scientific">Infirmifilum uzonense</name>
    <dbReference type="NCBI Taxonomy" id="1550241"/>
    <lineage>
        <taxon>Archaea</taxon>
        <taxon>Thermoproteota</taxon>
        <taxon>Thermoprotei</taxon>
        <taxon>Thermofilales</taxon>
        <taxon>Thermofilaceae</taxon>
        <taxon>Infirmifilum</taxon>
    </lineage>
</organism>
<dbReference type="GO" id="GO:0006281">
    <property type="term" value="P:DNA repair"/>
    <property type="evidence" value="ECO:0007669"/>
    <property type="project" value="UniProtKB-KW"/>
</dbReference>
<keyword evidence="10" id="KW-0411">Iron-sulfur</keyword>
<evidence type="ECO:0000313" key="14">
    <source>
        <dbReference type="Proteomes" id="UP000067434"/>
    </source>
</evidence>
<evidence type="ECO:0000313" key="13">
    <source>
        <dbReference type="EMBL" id="AKG39393.1"/>
    </source>
</evidence>
<keyword evidence="14" id="KW-1185">Reference proteome</keyword>
<reference evidence="13 14" key="1">
    <citation type="journal article" date="2015" name="Stand. Genomic Sci.">
        <title>Complete genome sequence of and proposal of Thermofilum uzonense sp. nov. a novel hyperthermophilic crenarchaeon and emended description of the genus Thermofilum.</title>
        <authorList>
            <person name="Toshchakov S.V."/>
            <person name="Korzhenkov A.A."/>
            <person name="Samarov N.I."/>
            <person name="Mazunin I.O."/>
            <person name="Mozhey O.I."/>
            <person name="Shmyr I.S."/>
            <person name="Derbikova K.S."/>
            <person name="Taranov E.A."/>
            <person name="Dominova I.N."/>
            <person name="Bonch-Osmolovskaya E.A."/>
            <person name="Patrushev M.V."/>
            <person name="Podosokorskaya O.A."/>
            <person name="Kublanov I.V."/>
        </authorList>
    </citation>
    <scope>NUCLEOTIDE SEQUENCE [LARGE SCALE GENOMIC DNA]</scope>
    <source>
        <strain evidence="13 14">1807-2</strain>
    </source>
</reference>
<dbReference type="STRING" id="1550241.MA03_05615"/>
<dbReference type="SMART" id="SM00987">
    <property type="entry name" value="UreE_C"/>
    <property type="match status" value="1"/>
</dbReference>
<dbReference type="PATRIC" id="fig|1550241.5.peg.1176"/>
<dbReference type="InterPro" id="IPR053423">
    <property type="entry name" value="Type-4_UDG"/>
</dbReference>
<keyword evidence="8" id="KW-0378">Hydrolase</keyword>
<evidence type="ECO:0000256" key="6">
    <source>
        <dbReference type="ARBA" id="ARBA00022723"/>
    </source>
</evidence>
<dbReference type="EMBL" id="CP009961">
    <property type="protein sequence ID" value="AKG39393.1"/>
    <property type="molecule type" value="Genomic_DNA"/>
</dbReference>
<sequence>MKRELEKIAEEIRVCTRCPLHLNRTNAVPGEGDPCSGVVFIGEAPGQSEDVQGRPFVGSAGQLLTQLLSSNGISRESVFITNVVKCRPPGNREPREEEIKACLPYLRRQLEAIKPRVIITLGRHSTRTVLGMHGRAVNSIMGVRGREFMVEESWGSLVVFPTLHPAAALYNPGMRSSLEDDFKRISRIIKGEETKGQKTLDSFFAKY</sequence>
<evidence type="ECO:0000256" key="9">
    <source>
        <dbReference type="ARBA" id="ARBA00023004"/>
    </source>
</evidence>
<protein>
    <recommendedName>
        <fullName evidence="4">Type-4 uracil-DNA glycosylase</fullName>
        <ecNumber evidence="3">3.2.2.27</ecNumber>
    </recommendedName>
</protein>
<comment type="catalytic activity">
    <reaction evidence="1">
        <text>Hydrolyzes single-stranded DNA or mismatched double-stranded DNA and polynucleotides, releasing free uracil.</text>
        <dbReference type="EC" id="3.2.2.27"/>
    </reaction>
</comment>
<keyword evidence="6" id="KW-0479">Metal-binding</keyword>
<dbReference type="NCBIfam" id="TIGR00758">
    <property type="entry name" value="UDG_fam4"/>
    <property type="match status" value="1"/>
</dbReference>
<dbReference type="Pfam" id="PF03167">
    <property type="entry name" value="UDG"/>
    <property type="match status" value="1"/>
</dbReference>
<dbReference type="GO" id="GO:0004844">
    <property type="term" value="F:uracil DNA N-glycosylase activity"/>
    <property type="evidence" value="ECO:0007669"/>
    <property type="project" value="UniProtKB-EC"/>
</dbReference>
<evidence type="ECO:0000259" key="12">
    <source>
        <dbReference type="SMART" id="SM00986"/>
    </source>
</evidence>
<dbReference type="KEGG" id="thf:MA03_05615"/>
<dbReference type="HOGENOM" id="CLU_044815_1_3_2"/>
<dbReference type="Proteomes" id="UP000067434">
    <property type="component" value="Chromosome"/>
</dbReference>
<keyword evidence="9" id="KW-0408">Iron</keyword>
<dbReference type="EC" id="3.2.2.27" evidence="3"/>
<evidence type="ECO:0000256" key="1">
    <source>
        <dbReference type="ARBA" id="ARBA00001400"/>
    </source>
</evidence>
<dbReference type="InterPro" id="IPR051536">
    <property type="entry name" value="UDG_Type-4/5"/>
</dbReference>
<dbReference type="AlphaFoldDB" id="A0A0F7FIZ4"/>
<dbReference type="CDD" id="cd10030">
    <property type="entry name" value="UDG-F4_TTUDGA_SPO1dp_like"/>
    <property type="match status" value="1"/>
</dbReference>
<dbReference type="GO" id="GO:0051539">
    <property type="term" value="F:4 iron, 4 sulfur cluster binding"/>
    <property type="evidence" value="ECO:0007669"/>
    <property type="project" value="UniProtKB-KW"/>
</dbReference>